<evidence type="ECO:0000256" key="1">
    <source>
        <dbReference type="SAM" id="MobiDB-lite"/>
    </source>
</evidence>
<dbReference type="Proteomes" id="UP000276232">
    <property type="component" value="Unassembled WGS sequence"/>
</dbReference>
<keyword evidence="4" id="KW-1185">Reference proteome</keyword>
<name>A0A3N1G9Z7_9ACTN</name>
<reference evidence="3 4" key="1">
    <citation type="journal article" date="2015" name="Stand. Genomic Sci.">
        <title>Genomic Encyclopedia of Bacterial and Archaeal Type Strains, Phase III: the genomes of soil and plant-associated and newly described type strains.</title>
        <authorList>
            <person name="Whitman W.B."/>
            <person name="Woyke T."/>
            <person name="Klenk H.P."/>
            <person name="Zhou Y."/>
            <person name="Lilburn T.G."/>
            <person name="Beck B.J."/>
            <person name="De Vos P."/>
            <person name="Vandamme P."/>
            <person name="Eisen J.A."/>
            <person name="Garrity G."/>
            <person name="Hugenholtz P."/>
            <person name="Kyrpides N.C."/>
        </authorList>
    </citation>
    <scope>NUCLEOTIDE SEQUENCE [LARGE SCALE GENOMIC DNA]</scope>
    <source>
        <strain evidence="3 4">CECT 7306</strain>
    </source>
</reference>
<dbReference type="EMBL" id="RJKN01000008">
    <property type="protein sequence ID" value="ROP27065.1"/>
    <property type="molecule type" value="Genomic_DNA"/>
</dbReference>
<dbReference type="SUPFAM" id="SSF75304">
    <property type="entry name" value="Amidase signature (AS) enzymes"/>
    <property type="match status" value="1"/>
</dbReference>
<comment type="caution">
    <text evidence="3">The sequence shown here is derived from an EMBL/GenBank/DDBJ whole genome shotgun (WGS) entry which is preliminary data.</text>
</comment>
<dbReference type="InterPro" id="IPR000120">
    <property type="entry name" value="Amidase"/>
</dbReference>
<feature type="domain" description="Amidase" evidence="2">
    <location>
        <begin position="105"/>
        <end position="387"/>
    </location>
</feature>
<gene>
    <name evidence="3" type="ORF">EDC03_2993</name>
</gene>
<dbReference type="InterPro" id="IPR006311">
    <property type="entry name" value="TAT_signal"/>
</dbReference>
<sequence length="564" mass="58356">MSAGAGRGDHLTSVPPEEVGDVPGTTPAEEQRRGLARRSFLARSAAVAAMSAGAAAVAAQPAAAAPASGLRVPRGAAPTAVEDPTTLTLVEAALAMAAGTLSAVELVQAHLERVERLEGTYRAHNALLVEEALVAARRADRRRRSNPYGGLPITLKDNLFTAGVPTTANSTIFADFVPPYDSTVGARLVAAGGVVVGKGQMGPLATTRATTPAGVVTTVNAWTPADPSVSPGGSSSGPATAVAGRLALASLGTQTGGSITAPANAQGLTGLKPTMGRTSIRGIIPLSFTRDHVGPLAKDALDAAVVLQAMAGPDDGDARTLGLPAVPDLVRAATPVTSGRRAALRRRTRVGVPPDFLAVTGDELAARQALLTTLRGVRGLTLVDVTYPEDWDLQSGTFNVVRLPERTEPFRPWLQQDLTLFGVSVLSWLQGLLMSGDEWVTGQRAKHHFLAEVLGDLLGRQCDVVLQTSPVPFDVVGLPEIAFPIGLGSPRPDGTTLPLGTILGGAPYEEDRLLEVVAAYQSVTDWHRRRPADPVVPAAGARSLTATAAPEVRLDAIAAAEQTQ</sequence>
<evidence type="ECO:0000313" key="4">
    <source>
        <dbReference type="Proteomes" id="UP000276232"/>
    </source>
</evidence>
<dbReference type="GO" id="GO:0016740">
    <property type="term" value="F:transferase activity"/>
    <property type="evidence" value="ECO:0007669"/>
    <property type="project" value="UniProtKB-KW"/>
</dbReference>
<dbReference type="PANTHER" id="PTHR11895:SF176">
    <property type="entry name" value="AMIDASE AMID-RELATED"/>
    <property type="match status" value="1"/>
</dbReference>
<dbReference type="InterPro" id="IPR036928">
    <property type="entry name" value="AS_sf"/>
</dbReference>
<keyword evidence="3" id="KW-0808">Transferase</keyword>
<dbReference type="Gene3D" id="3.90.1300.10">
    <property type="entry name" value="Amidase signature (AS) domain"/>
    <property type="match status" value="1"/>
</dbReference>
<dbReference type="InParanoid" id="A0A3N1G9Z7"/>
<feature type="region of interest" description="Disordered" evidence="1">
    <location>
        <begin position="1"/>
        <end position="34"/>
    </location>
</feature>
<accession>A0A3N1G9Z7</accession>
<evidence type="ECO:0000259" key="2">
    <source>
        <dbReference type="Pfam" id="PF01425"/>
    </source>
</evidence>
<dbReference type="PANTHER" id="PTHR11895">
    <property type="entry name" value="TRANSAMIDASE"/>
    <property type="match status" value="1"/>
</dbReference>
<protein>
    <submittedName>
        <fullName evidence="3">Aspartyl-tRNA(Asn)/glutamyl-tRNA(Gln) amidotransferase subunit A</fullName>
    </submittedName>
</protein>
<dbReference type="PROSITE" id="PS51318">
    <property type="entry name" value="TAT"/>
    <property type="match status" value="1"/>
</dbReference>
<dbReference type="InterPro" id="IPR023631">
    <property type="entry name" value="Amidase_dom"/>
</dbReference>
<organism evidence="3 4">
    <name type="scientific">Pseudokineococcus lusitanus</name>
    <dbReference type="NCBI Taxonomy" id="763993"/>
    <lineage>
        <taxon>Bacteria</taxon>
        <taxon>Bacillati</taxon>
        <taxon>Actinomycetota</taxon>
        <taxon>Actinomycetes</taxon>
        <taxon>Kineosporiales</taxon>
        <taxon>Kineosporiaceae</taxon>
        <taxon>Pseudokineococcus</taxon>
    </lineage>
</organism>
<dbReference type="AlphaFoldDB" id="A0A3N1G9Z7"/>
<evidence type="ECO:0000313" key="3">
    <source>
        <dbReference type="EMBL" id="ROP27065.1"/>
    </source>
</evidence>
<dbReference type="Pfam" id="PF01425">
    <property type="entry name" value="Amidase"/>
    <property type="match status" value="1"/>
</dbReference>
<proteinExistence type="predicted"/>